<organism evidence="2 3">
    <name type="scientific">Paracoccus versutus</name>
    <name type="common">Thiobacillus versutus</name>
    <dbReference type="NCBI Taxonomy" id="34007"/>
    <lineage>
        <taxon>Bacteria</taxon>
        <taxon>Pseudomonadati</taxon>
        <taxon>Pseudomonadota</taxon>
        <taxon>Alphaproteobacteria</taxon>
        <taxon>Rhodobacterales</taxon>
        <taxon>Paracoccaceae</taxon>
        <taxon>Paracoccus</taxon>
    </lineage>
</organism>
<gene>
    <name evidence="2" type="ORF">BDD41_0769</name>
</gene>
<sequence>MRKHRDRLGNAYRKGGRDGIRDLRDDLLALPEPITHADVVRVTALNISRPKFQRIDRRAQGAGSVDHQEEEHGPDC</sequence>
<evidence type="ECO:0000313" key="2">
    <source>
        <dbReference type="EMBL" id="REF72300.1"/>
    </source>
</evidence>
<evidence type="ECO:0000313" key="3">
    <source>
        <dbReference type="Proteomes" id="UP000256941"/>
    </source>
</evidence>
<evidence type="ECO:0000256" key="1">
    <source>
        <dbReference type="SAM" id="MobiDB-lite"/>
    </source>
</evidence>
<feature type="region of interest" description="Disordered" evidence="1">
    <location>
        <begin position="54"/>
        <end position="76"/>
    </location>
</feature>
<dbReference type="RefSeq" id="WP_116220805.1">
    <property type="nucleotide sequence ID" value="NZ_CP038196.1"/>
</dbReference>
<comment type="caution">
    <text evidence="2">The sequence shown here is derived from an EMBL/GenBank/DDBJ whole genome shotgun (WGS) entry which is preliminary data.</text>
</comment>
<dbReference type="AlphaFoldDB" id="A0A3D9XPD9"/>
<protein>
    <submittedName>
        <fullName evidence="2">Uncharacterized protein</fullName>
    </submittedName>
</protein>
<feature type="compositionally biased region" description="Basic and acidic residues" evidence="1">
    <location>
        <begin position="66"/>
        <end position="76"/>
    </location>
</feature>
<dbReference type="Proteomes" id="UP000256941">
    <property type="component" value="Unassembled WGS sequence"/>
</dbReference>
<proteinExistence type="predicted"/>
<dbReference type="EMBL" id="QTUJ01000001">
    <property type="protein sequence ID" value="REF72300.1"/>
    <property type="molecule type" value="Genomic_DNA"/>
</dbReference>
<name>A0A3D9XPD9_PARVE</name>
<reference evidence="2 3" key="1">
    <citation type="submission" date="2018-08" db="EMBL/GenBank/DDBJ databases">
        <title>Genomic Encyclopedia of Archaeal and Bacterial Type Strains, Phase II (KMG-II): from individual species to whole genera.</title>
        <authorList>
            <person name="Goeker M."/>
        </authorList>
    </citation>
    <scope>NUCLEOTIDE SEQUENCE [LARGE SCALE GENOMIC DNA]</scope>
    <source>
        <strain evidence="2 3">DSM 17099</strain>
    </source>
</reference>
<accession>A0A3D9XPD9</accession>